<name>A0A166EJ20_9AGAM</name>
<reference evidence="2 3" key="1">
    <citation type="journal article" date="2016" name="Mol. Biol. Evol.">
        <title>Comparative Genomics of Early-Diverging Mushroom-Forming Fungi Provides Insights into the Origins of Lignocellulose Decay Capabilities.</title>
        <authorList>
            <person name="Nagy L.G."/>
            <person name="Riley R."/>
            <person name="Tritt A."/>
            <person name="Adam C."/>
            <person name="Daum C."/>
            <person name="Floudas D."/>
            <person name="Sun H."/>
            <person name="Yadav J.S."/>
            <person name="Pangilinan J."/>
            <person name="Larsson K.H."/>
            <person name="Matsuura K."/>
            <person name="Barry K."/>
            <person name="Labutti K."/>
            <person name="Kuo R."/>
            <person name="Ohm R.A."/>
            <person name="Bhattacharya S.S."/>
            <person name="Shirouzu T."/>
            <person name="Yoshinaga Y."/>
            <person name="Martin F.M."/>
            <person name="Grigoriev I.V."/>
            <person name="Hibbett D.S."/>
        </authorList>
    </citation>
    <scope>NUCLEOTIDE SEQUENCE [LARGE SCALE GENOMIC DNA]</scope>
    <source>
        <strain evidence="2 3">CBS 109695</strain>
    </source>
</reference>
<feature type="region of interest" description="Disordered" evidence="1">
    <location>
        <begin position="33"/>
        <end position="98"/>
    </location>
</feature>
<evidence type="ECO:0000313" key="3">
    <source>
        <dbReference type="Proteomes" id="UP000076532"/>
    </source>
</evidence>
<dbReference type="AlphaFoldDB" id="A0A166EJ20"/>
<organism evidence="2 3">
    <name type="scientific">Athelia psychrophila</name>
    <dbReference type="NCBI Taxonomy" id="1759441"/>
    <lineage>
        <taxon>Eukaryota</taxon>
        <taxon>Fungi</taxon>
        <taxon>Dikarya</taxon>
        <taxon>Basidiomycota</taxon>
        <taxon>Agaricomycotina</taxon>
        <taxon>Agaricomycetes</taxon>
        <taxon>Agaricomycetidae</taxon>
        <taxon>Atheliales</taxon>
        <taxon>Atheliaceae</taxon>
        <taxon>Athelia</taxon>
    </lineage>
</organism>
<evidence type="ECO:0000313" key="2">
    <source>
        <dbReference type="EMBL" id="KZP15814.1"/>
    </source>
</evidence>
<feature type="region of interest" description="Disordered" evidence="1">
    <location>
        <begin position="126"/>
        <end position="185"/>
    </location>
</feature>
<feature type="compositionally biased region" description="Polar residues" evidence="1">
    <location>
        <begin position="133"/>
        <end position="146"/>
    </location>
</feature>
<accession>A0A166EJ20</accession>
<evidence type="ECO:0000256" key="1">
    <source>
        <dbReference type="SAM" id="MobiDB-lite"/>
    </source>
</evidence>
<dbReference type="Proteomes" id="UP000076532">
    <property type="component" value="Unassembled WGS sequence"/>
</dbReference>
<protein>
    <submittedName>
        <fullName evidence="2">Uncharacterized protein</fullName>
    </submittedName>
</protein>
<proteinExistence type="predicted"/>
<feature type="compositionally biased region" description="Basic and acidic residues" evidence="1">
    <location>
        <begin position="147"/>
        <end position="161"/>
    </location>
</feature>
<gene>
    <name evidence="2" type="ORF">FIBSPDRAFT_895483</name>
</gene>
<keyword evidence="3" id="KW-1185">Reference proteome</keyword>
<feature type="compositionally biased region" description="Polar residues" evidence="1">
    <location>
        <begin position="43"/>
        <end position="66"/>
    </location>
</feature>
<dbReference type="EMBL" id="KV417600">
    <property type="protein sequence ID" value="KZP15814.1"/>
    <property type="molecule type" value="Genomic_DNA"/>
</dbReference>
<sequence length="230" mass="23465">MPDNDPVVGVGDQGTAAIAVGVGDQGTAAIVVPATDAGDNAPQPATQSETGTAAFQKNTEGTQNPLDNLRGDAGTGSMAVSGDHGSGPTVRGRTRRQIPTTTTCTMKVAGGVCGARLPPEEIEREVAPAKGCPSTTSHVVAVSESTGGKRETKMTMKDRARGPARYDTPTDSNEDGSDDGISANGEYSRTVEITVVRGLDATAVVIHNGRADGCVVGNNIQFEGMVTARI</sequence>